<feature type="transmembrane region" description="Helical" evidence="1">
    <location>
        <begin position="6"/>
        <end position="24"/>
    </location>
</feature>
<evidence type="ECO:0000313" key="3">
    <source>
        <dbReference type="Proteomes" id="UP000501076"/>
    </source>
</evidence>
<keyword evidence="1" id="KW-1133">Transmembrane helix</keyword>
<keyword evidence="1" id="KW-0472">Membrane</keyword>
<gene>
    <name evidence="2" type="ORF">FDZ14_28595</name>
</gene>
<reference evidence="2 3" key="1">
    <citation type="submission" date="2019-10" db="EMBL/GenBank/DDBJ databases">
        <title>Complete genome sequences for adaption low water activity.</title>
        <authorList>
            <person name="Zhao L."/>
            <person name="Zhong J."/>
        </authorList>
    </citation>
    <scope>NUCLEOTIDE SEQUENCE [LARGE SCALE GENOMIC DNA]</scope>
    <source>
        <strain evidence="2 3">FDU301</strain>
        <plasmid evidence="3">pfdu301a</plasmid>
    </source>
</reference>
<accession>A0A6M6E4G0</accession>
<evidence type="ECO:0000256" key="1">
    <source>
        <dbReference type="SAM" id="Phobius"/>
    </source>
</evidence>
<sequence length="97" mass="11284">MKLYQIYSFIFVVAIGVLILIMIYNTARKLKKRKSPLSNKLGGPRVQKTFRKGSEIHYYNVAKNEPREIKPISDDNRYTLPTGLGFSKLKRKNTNKH</sequence>
<dbReference type="AlphaFoldDB" id="A0A6M6E4G0"/>
<protein>
    <submittedName>
        <fullName evidence="2">Uncharacterized protein</fullName>
    </submittedName>
</protein>
<geneLocation type="plasmid" evidence="3">
    <name>pfdu301a</name>
</geneLocation>
<dbReference type="EMBL" id="CP045273">
    <property type="protein sequence ID" value="QJX80059.1"/>
    <property type="molecule type" value="Genomic_DNA"/>
</dbReference>
<name>A0A6M6E4G0_PRIMG</name>
<proteinExistence type="predicted"/>
<keyword evidence="2" id="KW-0614">Plasmid</keyword>
<dbReference type="Proteomes" id="UP000501076">
    <property type="component" value="Plasmid pFDU301A"/>
</dbReference>
<organism evidence="2 3">
    <name type="scientific">Priestia megaterium</name>
    <name type="common">Bacillus megaterium</name>
    <dbReference type="NCBI Taxonomy" id="1404"/>
    <lineage>
        <taxon>Bacteria</taxon>
        <taxon>Bacillati</taxon>
        <taxon>Bacillota</taxon>
        <taxon>Bacilli</taxon>
        <taxon>Bacillales</taxon>
        <taxon>Bacillaceae</taxon>
        <taxon>Priestia</taxon>
    </lineage>
</organism>
<dbReference type="RefSeq" id="WP_171778042.1">
    <property type="nucleotide sequence ID" value="NZ_CP045273.1"/>
</dbReference>
<keyword evidence="1" id="KW-0812">Transmembrane</keyword>
<evidence type="ECO:0000313" key="2">
    <source>
        <dbReference type="EMBL" id="QJX80059.1"/>
    </source>
</evidence>